<keyword evidence="2 7" id="KW-0479">Metal-binding</keyword>
<evidence type="ECO:0000313" key="10">
    <source>
        <dbReference type="Proteomes" id="UP001620408"/>
    </source>
</evidence>
<feature type="binding site" evidence="7">
    <location>
        <position position="475"/>
    </location>
    <ligand>
        <name>Ca(2+)</name>
        <dbReference type="ChEBI" id="CHEBI:29108"/>
    </ligand>
</feature>
<keyword evidence="1 7" id="KW-0645">Protease</keyword>
<evidence type="ECO:0000256" key="2">
    <source>
        <dbReference type="ARBA" id="ARBA00022723"/>
    </source>
</evidence>
<feature type="active site" description="Charge relay system" evidence="7">
    <location>
        <position position="436"/>
    </location>
</feature>
<evidence type="ECO:0000259" key="8">
    <source>
        <dbReference type="PROSITE" id="PS51695"/>
    </source>
</evidence>
<dbReference type="InterPro" id="IPR036852">
    <property type="entry name" value="Peptidase_S8/S53_dom_sf"/>
</dbReference>
<keyword evidence="3 7" id="KW-0378">Hydrolase</keyword>
<feature type="binding site" evidence="7">
    <location>
        <position position="474"/>
    </location>
    <ligand>
        <name>Ca(2+)</name>
        <dbReference type="ChEBI" id="CHEBI:29108"/>
    </ligand>
</feature>
<dbReference type="PROSITE" id="PS51695">
    <property type="entry name" value="SEDOLISIN"/>
    <property type="match status" value="1"/>
</dbReference>
<gene>
    <name evidence="9" type="ORF">ISS97_01100</name>
</gene>
<feature type="active site" description="Charge relay system" evidence="7">
    <location>
        <position position="241"/>
    </location>
</feature>
<feature type="domain" description="Peptidase S53" evidence="8">
    <location>
        <begin position="167"/>
        <end position="510"/>
    </location>
</feature>
<feature type="binding site" evidence="7">
    <location>
        <position position="490"/>
    </location>
    <ligand>
        <name>Ca(2+)</name>
        <dbReference type="ChEBI" id="CHEBI:29108"/>
    </ligand>
</feature>
<dbReference type="SUPFAM" id="SSF52743">
    <property type="entry name" value="Subtilisin-like"/>
    <property type="match status" value="1"/>
</dbReference>
<evidence type="ECO:0000313" key="9">
    <source>
        <dbReference type="EMBL" id="MFK2915844.1"/>
    </source>
</evidence>
<dbReference type="InterPro" id="IPR030400">
    <property type="entry name" value="Sedolisin_dom"/>
</dbReference>
<dbReference type="SMART" id="SM00944">
    <property type="entry name" value="Pro-kuma_activ"/>
    <property type="match status" value="1"/>
</dbReference>
<reference evidence="9 10" key="1">
    <citation type="submission" date="2020-10" db="EMBL/GenBank/DDBJ databases">
        <title>Phylogeny of dyella-like bacteria.</title>
        <authorList>
            <person name="Fu J."/>
        </authorList>
    </citation>
    <scope>NUCLEOTIDE SEQUENCE [LARGE SCALE GENOMIC DNA]</scope>
    <source>
        <strain evidence="9 10">BB4</strain>
    </source>
</reference>
<keyword evidence="10" id="KW-1185">Reference proteome</keyword>
<name>A0ABW8K2X7_9GAMM</name>
<evidence type="ECO:0000256" key="3">
    <source>
        <dbReference type="ARBA" id="ARBA00022801"/>
    </source>
</evidence>
<comment type="caution">
    <text evidence="9">The sequence shown here is derived from an EMBL/GenBank/DDBJ whole genome shotgun (WGS) entry which is preliminary data.</text>
</comment>
<dbReference type="PANTHER" id="PTHR14218">
    <property type="entry name" value="PROTEASE S8 TRIPEPTIDYL PEPTIDASE I CLN2"/>
    <property type="match status" value="1"/>
</dbReference>
<protein>
    <submittedName>
        <fullName evidence="9">Peptidase S53</fullName>
    </submittedName>
</protein>
<keyword evidence="4 7" id="KW-0720">Serine protease</keyword>
<keyword evidence="6" id="KW-0865">Zymogen</keyword>
<dbReference type="EMBL" id="JADIKD010000005">
    <property type="protein sequence ID" value="MFK2915844.1"/>
    <property type="molecule type" value="Genomic_DNA"/>
</dbReference>
<proteinExistence type="predicted"/>
<dbReference type="RefSeq" id="WP_379987435.1">
    <property type="nucleotide sequence ID" value="NZ_JADIKD010000005.1"/>
</dbReference>
<organism evidence="9 10">
    <name type="scientific">Dyella koreensis</name>
    <dbReference type="NCBI Taxonomy" id="311235"/>
    <lineage>
        <taxon>Bacteria</taxon>
        <taxon>Pseudomonadati</taxon>
        <taxon>Pseudomonadota</taxon>
        <taxon>Gammaproteobacteria</taxon>
        <taxon>Lysobacterales</taxon>
        <taxon>Rhodanobacteraceae</taxon>
        <taxon>Dyella</taxon>
    </lineage>
</organism>
<dbReference type="Gene3D" id="3.40.50.200">
    <property type="entry name" value="Peptidase S8/S53 domain"/>
    <property type="match status" value="1"/>
</dbReference>
<dbReference type="InterPro" id="IPR050819">
    <property type="entry name" value="Tripeptidyl-peptidase_I"/>
</dbReference>
<sequence length="514" mass="53556">MSANSHFIQRTHWPLATEARYLGPHEDTSPIDVTLVMRRKGAHPQAAAWPHAAAVQRQDFDNAYGANPHDVDQLRGFARQHGLEETGCDTCRRVMHLRGTPQAMQRAFGVELGRYQLLPSGDTVMGSRHPPALSSAISSSVIAVLGLDRRPVARPHFLRPMAKPSAAYTPMQIGQLYQFPTGTDGTGQTIAVIELGGAFKKTDFTQYFKALGFKKTPSVTTVSVAGGKSRSGAADAEVMLDAEVIGALAPSAKIVIYFAPNTDQGFYEAISQAAHDTKHKPSVISISWGGPEDSWSASTLAAMESALQDAAALGLTITAASGDSGSGDGEADGQPHVDYPASSVYTLGCGGTRLDANGATIASETVWNETATNEGATGGGVSMDYARPAYQQKAGVPTAPGGFVGRGVPDVAGNADPMTGYQVRVDGQNQVIGGTSAVAPLWAALVARFNQSLGAPLGDAHAALYQVNGGAFRDITHGNNGAYQAGKGWDACTGLGTPNGQAMLQALKALQPAA</sequence>
<evidence type="ECO:0000256" key="4">
    <source>
        <dbReference type="ARBA" id="ARBA00022825"/>
    </source>
</evidence>
<comment type="cofactor">
    <cofactor evidence="7">
        <name>Ca(2+)</name>
        <dbReference type="ChEBI" id="CHEBI:29108"/>
    </cofactor>
    <text evidence="7">Binds 1 Ca(2+) ion per subunit.</text>
</comment>
<dbReference type="CDD" id="cd04056">
    <property type="entry name" value="Peptidases_S53"/>
    <property type="match status" value="1"/>
</dbReference>
<evidence type="ECO:0000256" key="6">
    <source>
        <dbReference type="ARBA" id="ARBA00023145"/>
    </source>
</evidence>
<evidence type="ECO:0000256" key="7">
    <source>
        <dbReference type="PROSITE-ProRule" id="PRU01032"/>
    </source>
</evidence>
<dbReference type="PANTHER" id="PTHR14218:SF15">
    <property type="entry name" value="TRIPEPTIDYL-PEPTIDASE 1"/>
    <property type="match status" value="1"/>
</dbReference>
<dbReference type="Proteomes" id="UP001620408">
    <property type="component" value="Unassembled WGS sequence"/>
</dbReference>
<feature type="active site" description="Charge relay system" evidence="7">
    <location>
        <position position="237"/>
    </location>
</feature>
<evidence type="ECO:0000256" key="5">
    <source>
        <dbReference type="ARBA" id="ARBA00022837"/>
    </source>
</evidence>
<dbReference type="SUPFAM" id="SSF54897">
    <property type="entry name" value="Protease propeptides/inhibitors"/>
    <property type="match status" value="1"/>
</dbReference>
<dbReference type="InterPro" id="IPR015366">
    <property type="entry name" value="S53_propep"/>
</dbReference>
<dbReference type="Pfam" id="PF09286">
    <property type="entry name" value="Pro-kuma_activ"/>
    <property type="match status" value="1"/>
</dbReference>
<keyword evidence="5 7" id="KW-0106">Calcium</keyword>
<accession>A0ABW8K2X7</accession>
<evidence type="ECO:0000256" key="1">
    <source>
        <dbReference type="ARBA" id="ARBA00022670"/>
    </source>
</evidence>
<feature type="binding site" evidence="7">
    <location>
        <position position="488"/>
    </location>
    <ligand>
        <name>Ca(2+)</name>
        <dbReference type="ChEBI" id="CHEBI:29108"/>
    </ligand>
</feature>